<dbReference type="RefSeq" id="WP_123713733.1">
    <property type="nucleotide sequence ID" value="NZ_RKHR01000007.1"/>
</dbReference>
<dbReference type="Proteomes" id="UP000275394">
    <property type="component" value="Unassembled WGS sequence"/>
</dbReference>
<comment type="caution">
    <text evidence="2">The sequence shown here is derived from an EMBL/GenBank/DDBJ whole genome shotgun (WGS) entry which is preliminary data.</text>
</comment>
<dbReference type="EMBL" id="RKHR01000007">
    <property type="protein sequence ID" value="ROR98665.1"/>
    <property type="molecule type" value="Genomic_DNA"/>
</dbReference>
<keyword evidence="1" id="KW-1133">Transmembrane helix</keyword>
<reference evidence="2 3" key="1">
    <citation type="submission" date="2018-11" db="EMBL/GenBank/DDBJ databases">
        <title>Genomic Encyclopedia of Type Strains, Phase IV (KMG-IV): sequencing the most valuable type-strain genomes for metagenomic binning, comparative biology and taxonomic classification.</title>
        <authorList>
            <person name="Goeker M."/>
        </authorList>
    </citation>
    <scope>NUCLEOTIDE SEQUENCE [LARGE SCALE GENOMIC DNA]</scope>
    <source>
        <strain evidence="2 3">DSM 100316</strain>
    </source>
</reference>
<name>A0A3N2DFS8_9GAMM</name>
<evidence type="ECO:0000313" key="2">
    <source>
        <dbReference type="EMBL" id="ROR98665.1"/>
    </source>
</evidence>
<feature type="transmembrane region" description="Helical" evidence="1">
    <location>
        <begin position="34"/>
        <end position="53"/>
    </location>
</feature>
<gene>
    <name evidence="2" type="ORF">EDC56_3398</name>
</gene>
<evidence type="ECO:0000313" key="3">
    <source>
        <dbReference type="Proteomes" id="UP000275394"/>
    </source>
</evidence>
<keyword evidence="1" id="KW-0812">Transmembrane</keyword>
<dbReference type="AlphaFoldDB" id="A0A3N2DFS8"/>
<proteinExistence type="predicted"/>
<keyword evidence="1" id="KW-0472">Membrane</keyword>
<evidence type="ECO:0000256" key="1">
    <source>
        <dbReference type="SAM" id="Phobius"/>
    </source>
</evidence>
<accession>A0A3N2DFS8</accession>
<organism evidence="2 3">
    <name type="scientific">Sinobacterium caligoides</name>
    <dbReference type="NCBI Taxonomy" id="933926"/>
    <lineage>
        <taxon>Bacteria</taxon>
        <taxon>Pseudomonadati</taxon>
        <taxon>Pseudomonadota</taxon>
        <taxon>Gammaproteobacteria</taxon>
        <taxon>Cellvibrionales</taxon>
        <taxon>Spongiibacteraceae</taxon>
        <taxon>Sinobacterium</taxon>
    </lineage>
</organism>
<keyword evidence="3" id="KW-1185">Reference proteome</keyword>
<protein>
    <submittedName>
        <fullName evidence="2">Uncharacterized protein</fullName>
    </submittedName>
</protein>
<sequence>MWFFFGCIFALAAVGGIAAWIKPDPAKNLGRKQIAKTVFVMIFLSGGCFAISVEHSEKTAQTQAEHSVSRMDSVAIGKVRATQIGKRGVKFNTAPLLGGTAVLEINTNACYWVSEVGTVLACNGVAMSWSPSIGKSPHNVNMPDVKTAIANR</sequence>